<feature type="transmembrane region" description="Helical" evidence="2">
    <location>
        <begin position="202"/>
        <end position="222"/>
    </location>
</feature>
<feature type="transmembrane region" description="Helical" evidence="2">
    <location>
        <begin position="80"/>
        <end position="109"/>
    </location>
</feature>
<dbReference type="SMART" id="SM00460">
    <property type="entry name" value="TGc"/>
    <property type="match status" value="1"/>
</dbReference>
<feature type="domain" description="Transglutaminase-like" evidence="3">
    <location>
        <begin position="466"/>
        <end position="541"/>
    </location>
</feature>
<dbReference type="Proteomes" id="UP001199319">
    <property type="component" value="Unassembled WGS sequence"/>
</dbReference>
<feature type="transmembrane region" description="Helical" evidence="2">
    <location>
        <begin position="48"/>
        <end position="68"/>
    </location>
</feature>
<keyword evidence="2" id="KW-0812">Transmembrane</keyword>
<feature type="transmembrane region" description="Helical" evidence="2">
    <location>
        <begin position="21"/>
        <end position="42"/>
    </location>
</feature>
<evidence type="ECO:0000256" key="2">
    <source>
        <dbReference type="SAM" id="Phobius"/>
    </source>
</evidence>
<feature type="transmembrane region" description="Helical" evidence="2">
    <location>
        <begin position="178"/>
        <end position="195"/>
    </location>
</feature>
<sequence>MKKPSSSIRIKKPAGGKPAGPGALPGGVVFLAGLWAGVWQWLHPAGSLAPAILPIAAAAAALCLGLLVRWEKPGRLTALAAVLAAWLAWAVLCRNRLTAAAAALGNLAISRLLLQTGRYHPPYSGGGSVWPLVLTLAVLTGGVTALALRRRWPGFCLAVGLAALVLRLMGLLEGDWPLAVLLVGGLMCLLPRQGLGRQAMLAGLSLFVAAFCALVPLIPGLVPAQGNGVFLHRLRYESHPSPLPEGDLTRPHGSGSQTALTVTMDRWEPLYLRGFAAGEYTGRSWQPLEGEALAAQSDTLYTLQRDYFFPSTQVSAAWQDVSGGESRTVTVANAGACRQRLYLPYGAATDALDAADLAGEGGRVPADAVTLSVYPVEDSYLLQDALSRSGDDTPYRQGEAVYRQWVYDHYLTVPQSTYEALTRAFAPESDMTTTQAKAAVLAWLSQSVSYRQGASVSGGDIAAAMASGGQQGSDIHYATLAALLLRCCGVPARYAEGYVVTRQQAEAMVPGGTLTLTEQSSHAWTEYYLDGVGWLPFDAAPGYTDLVEYRLPENGPEGENGQGDTPVPDTPVQEREPEVVPEEEQPQDRRAEYVRNALLTLAAALALGLLALTVRALLGRRRLKQAAARYQDPDCRMGCGYILCAVHDLLGQPGLPEDPLSPEDAEDLVYLEREVWYSGHTMTEDQRRRCLALLESARRVWREQTPALRRFAARFITCKVF</sequence>
<dbReference type="RefSeq" id="WP_302929084.1">
    <property type="nucleotide sequence ID" value="NZ_JAJEPW010000028.1"/>
</dbReference>
<gene>
    <name evidence="4" type="ORF">LKD37_09995</name>
</gene>
<proteinExistence type="predicted"/>
<reference evidence="4" key="1">
    <citation type="submission" date="2021-10" db="EMBL/GenBank/DDBJ databases">
        <title>Anaerobic single-cell dispensing facilitates the cultivation of human gut bacteria.</title>
        <authorList>
            <person name="Afrizal A."/>
        </authorList>
    </citation>
    <scope>NUCLEOTIDE SEQUENCE</scope>
    <source>
        <strain evidence="4">CLA-AA-H272</strain>
    </source>
</reference>
<protein>
    <submittedName>
        <fullName evidence="4">DUF3488 and transglutaminase-like domain-containing protein</fullName>
    </submittedName>
</protein>
<feature type="region of interest" description="Disordered" evidence="1">
    <location>
        <begin position="549"/>
        <end position="588"/>
    </location>
</feature>
<dbReference type="PANTHER" id="PTHR42736">
    <property type="entry name" value="PROTEIN-GLUTAMINE GAMMA-GLUTAMYLTRANSFERASE"/>
    <property type="match status" value="1"/>
</dbReference>
<evidence type="ECO:0000259" key="3">
    <source>
        <dbReference type="SMART" id="SM00460"/>
    </source>
</evidence>
<evidence type="ECO:0000313" key="4">
    <source>
        <dbReference type="EMBL" id="MCC2129847.1"/>
    </source>
</evidence>
<feature type="transmembrane region" description="Helical" evidence="2">
    <location>
        <begin position="129"/>
        <end position="148"/>
    </location>
</feature>
<dbReference type="InterPro" id="IPR052901">
    <property type="entry name" value="Bact_TGase-like"/>
</dbReference>
<keyword evidence="5" id="KW-1185">Reference proteome</keyword>
<evidence type="ECO:0000256" key="1">
    <source>
        <dbReference type="SAM" id="MobiDB-lite"/>
    </source>
</evidence>
<organism evidence="4 5">
    <name type="scientific">Brotocaccenecus cirricatena</name>
    <dbReference type="NCBI Taxonomy" id="3064195"/>
    <lineage>
        <taxon>Bacteria</taxon>
        <taxon>Bacillati</taxon>
        <taxon>Bacillota</taxon>
        <taxon>Clostridia</taxon>
        <taxon>Eubacteriales</taxon>
        <taxon>Oscillospiraceae</taxon>
        <taxon>Brotocaccenecus</taxon>
    </lineage>
</organism>
<feature type="transmembrane region" description="Helical" evidence="2">
    <location>
        <begin position="597"/>
        <end position="618"/>
    </location>
</feature>
<comment type="caution">
    <text evidence="4">The sequence shown here is derived from an EMBL/GenBank/DDBJ whole genome shotgun (WGS) entry which is preliminary data.</text>
</comment>
<accession>A0AAE3DE94</accession>
<dbReference type="EMBL" id="JAJEPW010000028">
    <property type="protein sequence ID" value="MCC2129847.1"/>
    <property type="molecule type" value="Genomic_DNA"/>
</dbReference>
<dbReference type="AlphaFoldDB" id="A0AAE3DE94"/>
<dbReference type="Gene3D" id="3.10.620.30">
    <property type="match status" value="1"/>
</dbReference>
<keyword evidence="2" id="KW-1133">Transmembrane helix</keyword>
<dbReference type="Pfam" id="PF01841">
    <property type="entry name" value="Transglut_core"/>
    <property type="match status" value="1"/>
</dbReference>
<dbReference type="PANTHER" id="PTHR42736:SF1">
    <property type="entry name" value="PROTEIN-GLUTAMINE GAMMA-GLUTAMYLTRANSFERASE"/>
    <property type="match status" value="1"/>
</dbReference>
<dbReference type="InterPro" id="IPR038765">
    <property type="entry name" value="Papain-like_cys_pep_sf"/>
</dbReference>
<dbReference type="InterPro" id="IPR002931">
    <property type="entry name" value="Transglutaminase-like"/>
</dbReference>
<dbReference type="SUPFAM" id="SSF54001">
    <property type="entry name" value="Cysteine proteinases"/>
    <property type="match status" value="1"/>
</dbReference>
<keyword evidence="2" id="KW-0472">Membrane</keyword>
<name>A0AAE3DE94_9FIRM</name>
<evidence type="ECO:0000313" key="5">
    <source>
        <dbReference type="Proteomes" id="UP001199319"/>
    </source>
</evidence>
<feature type="transmembrane region" description="Helical" evidence="2">
    <location>
        <begin position="155"/>
        <end position="172"/>
    </location>
</feature>